<dbReference type="PANTHER" id="PTHR32046:SF12">
    <property type="entry name" value="AIG1-TYPE G DOMAIN-CONTAINING PROTEIN"/>
    <property type="match status" value="1"/>
</dbReference>
<feature type="region of interest" description="Disordered" evidence="1">
    <location>
        <begin position="59"/>
        <end position="80"/>
    </location>
</feature>
<proteinExistence type="predicted"/>
<dbReference type="CDD" id="cd00882">
    <property type="entry name" value="Ras_like_GTPase"/>
    <property type="match status" value="1"/>
</dbReference>
<evidence type="ECO:0000256" key="1">
    <source>
        <dbReference type="SAM" id="MobiDB-lite"/>
    </source>
</evidence>
<evidence type="ECO:0000313" key="3">
    <source>
        <dbReference type="Proteomes" id="UP000663823"/>
    </source>
</evidence>
<evidence type="ECO:0008006" key="4">
    <source>
        <dbReference type="Google" id="ProtNLM"/>
    </source>
</evidence>
<comment type="caution">
    <text evidence="2">The sequence shown here is derived from an EMBL/GenBank/DDBJ whole genome shotgun (WGS) entry which is preliminary data.</text>
</comment>
<dbReference type="AlphaFoldDB" id="A0A819J648"/>
<reference evidence="2" key="1">
    <citation type="submission" date="2021-02" db="EMBL/GenBank/DDBJ databases">
        <authorList>
            <person name="Nowell W R."/>
        </authorList>
    </citation>
    <scope>NUCLEOTIDE SEQUENCE</scope>
</reference>
<dbReference type="InterPro" id="IPR027417">
    <property type="entry name" value="P-loop_NTPase"/>
</dbReference>
<gene>
    <name evidence="2" type="ORF">OTI717_LOCUS24963</name>
</gene>
<dbReference type="SUPFAM" id="SSF52540">
    <property type="entry name" value="P-loop containing nucleoside triphosphate hydrolases"/>
    <property type="match status" value="1"/>
</dbReference>
<name>A0A819J648_9BILA</name>
<accession>A0A819J648</accession>
<evidence type="ECO:0000313" key="2">
    <source>
        <dbReference type="EMBL" id="CAF3923774.1"/>
    </source>
</evidence>
<dbReference type="PANTHER" id="PTHR32046">
    <property type="entry name" value="G DOMAIN-CONTAINING PROTEIN"/>
    <property type="match status" value="1"/>
</dbReference>
<feature type="non-terminal residue" evidence="2">
    <location>
        <position position="139"/>
    </location>
</feature>
<organism evidence="2 3">
    <name type="scientific">Rotaria sordida</name>
    <dbReference type="NCBI Taxonomy" id="392033"/>
    <lineage>
        <taxon>Eukaryota</taxon>
        <taxon>Metazoa</taxon>
        <taxon>Spiralia</taxon>
        <taxon>Gnathifera</taxon>
        <taxon>Rotifera</taxon>
        <taxon>Eurotatoria</taxon>
        <taxon>Bdelloidea</taxon>
        <taxon>Philodinida</taxon>
        <taxon>Philodinidae</taxon>
        <taxon>Rotaria</taxon>
    </lineage>
</organism>
<dbReference type="EMBL" id="CAJOAX010004845">
    <property type="protein sequence ID" value="CAF3923774.1"/>
    <property type="molecule type" value="Genomic_DNA"/>
</dbReference>
<protein>
    <recommendedName>
        <fullName evidence="4">G domain-containing protein</fullName>
    </recommendedName>
</protein>
<dbReference type="Gene3D" id="3.40.50.300">
    <property type="entry name" value="P-loop containing nucleotide triphosphate hydrolases"/>
    <property type="match status" value="1"/>
</dbReference>
<dbReference type="Proteomes" id="UP000663823">
    <property type="component" value="Unassembled WGS sequence"/>
</dbReference>
<sequence>MTRLKRFVVLGDAGAGKSAFINVMFNYCYGTRVADEVFTIERLPAVKLAIPSKDWTDLVSPNNPSSERDINNQTKSQTMTSNTYSLQLDDDLTFEFIDTPGFNDTEGVSSNESNLQHIEKALCDIPYLNGIIIVANGTM</sequence>